<keyword evidence="5" id="KW-1185">Reference proteome</keyword>
<dbReference type="InterPro" id="IPR027806">
    <property type="entry name" value="HARBI1_dom"/>
</dbReference>
<organism evidence="4 5">
    <name type="scientific">Rhamnusium bicolor</name>
    <dbReference type="NCBI Taxonomy" id="1586634"/>
    <lineage>
        <taxon>Eukaryota</taxon>
        <taxon>Metazoa</taxon>
        <taxon>Ecdysozoa</taxon>
        <taxon>Arthropoda</taxon>
        <taxon>Hexapoda</taxon>
        <taxon>Insecta</taxon>
        <taxon>Pterygota</taxon>
        <taxon>Neoptera</taxon>
        <taxon>Endopterygota</taxon>
        <taxon>Coleoptera</taxon>
        <taxon>Polyphaga</taxon>
        <taxon>Cucujiformia</taxon>
        <taxon>Chrysomeloidea</taxon>
        <taxon>Cerambycidae</taxon>
        <taxon>Lepturinae</taxon>
        <taxon>Rhagiini</taxon>
        <taxon>Rhamnusium</taxon>
    </lineage>
</organism>
<keyword evidence="2" id="KW-0479">Metal-binding</keyword>
<evidence type="ECO:0000313" key="5">
    <source>
        <dbReference type="Proteomes" id="UP001162156"/>
    </source>
</evidence>
<dbReference type="AlphaFoldDB" id="A0AAV8XUF9"/>
<evidence type="ECO:0000256" key="2">
    <source>
        <dbReference type="ARBA" id="ARBA00022723"/>
    </source>
</evidence>
<protein>
    <recommendedName>
        <fullName evidence="3">DDE Tnp4 domain-containing protein</fullName>
    </recommendedName>
</protein>
<comment type="caution">
    <text evidence="4">The sequence shown here is derived from an EMBL/GenBank/DDBJ whole genome shotgun (WGS) entry which is preliminary data.</text>
</comment>
<accession>A0AAV8XUF9</accession>
<gene>
    <name evidence="4" type="ORF">NQ314_010189</name>
</gene>
<reference evidence="4" key="1">
    <citation type="journal article" date="2023" name="Insect Mol. Biol.">
        <title>Genome sequencing provides insights into the evolution of gene families encoding plant cell wall-degrading enzymes in longhorned beetles.</title>
        <authorList>
            <person name="Shin N.R."/>
            <person name="Okamura Y."/>
            <person name="Kirsch R."/>
            <person name="Pauchet Y."/>
        </authorList>
    </citation>
    <scope>NUCLEOTIDE SEQUENCE</scope>
    <source>
        <strain evidence="4">RBIC_L_NR</strain>
    </source>
</reference>
<dbReference type="Proteomes" id="UP001162156">
    <property type="component" value="Unassembled WGS sequence"/>
</dbReference>
<dbReference type="Pfam" id="PF13359">
    <property type="entry name" value="DDE_Tnp_4"/>
    <property type="match status" value="1"/>
</dbReference>
<comment type="cofactor">
    <cofactor evidence="1">
        <name>a divalent metal cation</name>
        <dbReference type="ChEBI" id="CHEBI:60240"/>
    </cofactor>
</comment>
<evidence type="ECO:0000256" key="1">
    <source>
        <dbReference type="ARBA" id="ARBA00001968"/>
    </source>
</evidence>
<dbReference type="GO" id="GO:0046872">
    <property type="term" value="F:metal ion binding"/>
    <property type="evidence" value="ECO:0007669"/>
    <property type="project" value="UniProtKB-KW"/>
</dbReference>
<sequence length="135" mass="15805">MYFFGTYLILSTKIVLVKLLEYDRIMFQKQLITELTNKILAKLNFWIQFPSSTEEIKEAKQLWQEKYNFPSALGALDCTHVRIPKTFAIWRRVYVQNRKGFASLNIQAICDALDRFTNVDVQWPGSTHASRIAQI</sequence>
<proteinExistence type="predicted"/>
<name>A0AAV8XUF9_9CUCU</name>
<evidence type="ECO:0000313" key="4">
    <source>
        <dbReference type="EMBL" id="KAJ8941969.1"/>
    </source>
</evidence>
<evidence type="ECO:0000259" key="3">
    <source>
        <dbReference type="Pfam" id="PF13359"/>
    </source>
</evidence>
<dbReference type="EMBL" id="JANEYF010002810">
    <property type="protein sequence ID" value="KAJ8941969.1"/>
    <property type="molecule type" value="Genomic_DNA"/>
</dbReference>
<feature type="domain" description="DDE Tnp4" evidence="3">
    <location>
        <begin position="76"/>
        <end position="133"/>
    </location>
</feature>